<keyword evidence="2" id="KW-1185">Reference proteome</keyword>
<dbReference type="EMBL" id="JACMRX010000003">
    <property type="protein sequence ID" value="KAF7993364.1"/>
    <property type="molecule type" value="Genomic_DNA"/>
</dbReference>
<dbReference type="OrthoDB" id="7698488at2759"/>
<gene>
    <name evidence="1" type="ORF">HCN44_007867</name>
</gene>
<sequence>MPEEDDIIHASNNTTIIKMKLLNECTPEKIEQLLNKHYEIDIIVRDLIDIDQTNWVDDHYKEIAMSIVNIFEGELLETYYEPHGGEIRRKFENELHKCREILGKTRKKNQKRKNVENLSSTKRVCIEDPKVTESLKWLDANNNGSSLVATVEHWKTTFKWRITWMQENVEKNVVQIRCQH</sequence>
<protein>
    <submittedName>
        <fullName evidence="1">Uncharacterized protein</fullName>
    </submittedName>
</protein>
<proteinExistence type="predicted"/>
<dbReference type="AlphaFoldDB" id="A0A835CRY9"/>
<accession>A0A835CRY9</accession>
<organism evidence="1 2">
    <name type="scientific">Aphidius gifuensis</name>
    <name type="common">Parasitoid wasp</name>
    <dbReference type="NCBI Taxonomy" id="684658"/>
    <lineage>
        <taxon>Eukaryota</taxon>
        <taxon>Metazoa</taxon>
        <taxon>Ecdysozoa</taxon>
        <taxon>Arthropoda</taxon>
        <taxon>Hexapoda</taxon>
        <taxon>Insecta</taxon>
        <taxon>Pterygota</taxon>
        <taxon>Neoptera</taxon>
        <taxon>Endopterygota</taxon>
        <taxon>Hymenoptera</taxon>
        <taxon>Apocrita</taxon>
        <taxon>Ichneumonoidea</taxon>
        <taxon>Braconidae</taxon>
        <taxon>Aphidiinae</taxon>
        <taxon>Aphidius</taxon>
    </lineage>
</organism>
<name>A0A835CRY9_APHGI</name>
<evidence type="ECO:0000313" key="2">
    <source>
        <dbReference type="Proteomes" id="UP000639338"/>
    </source>
</evidence>
<reference evidence="1 2" key="1">
    <citation type="submission" date="2020-08" db="EMBL/GenBank/DDBJ databases">
        <title>Aphidius gifuensis genome sequencing and assembly.</title>
        <authorList>
            <person name="Du Z."/>
        </authorList>
    </citation>
    <scope>NUCLEOTIDE SEQUENCE [LARGE SCALE GENOMIC DNA]</scope>
    <source>
        <strain evidence="1">YNYX2018</strain>
        <tissue evidence="1">Adults</tissue>
    </source>
</reference>
<comment type="caution">
    <text evidence="1">The sequence shown here is derived from an EMBL/GenBank/DDBJ whole genome shotgun (WGS) entry which is preliminary data.</text>
</comment>
<dbReference type="Proteomes" id="UP000639338">
    <property type="component" value="Unassembled WGS sequence"/>
</dbReference>
<evidence type="ECO:0000313" key="1">
    <source>
        <dbReference type="EMBL" id="KAF7993364.1"/>
    </source>
</evidence>